<dbReference type="InterPro" id="IPR009006">
    <property type="entry name" value="Ala_racemase/Decarboxylase_C"/>
</dbReference>
<evidence type="ECO:0000313" key="1">
    <source>
        <dbReference type="EMBL" id="VFU22498.1"/>
    </source>
</evidence>
<sequence length="123" mass="14174">MRTCRDYAWEGHDFGFSYLDDSVQSLGLPLYPIMHPRFINIFYYERSRNRDESIRSWTSQFRNNCPSITCTPLACNSNSDNPVCKGERSYSSTVFGPTCDGLDTVLMGHQLPELQSFSKNRNI</sequence>
<accession>A0A6N2K3K1</accession>
<dbReference type="GO" id="GO:0003824">
    <property type="term" value="F:catalytic activity"/>
    <property type="evidence" value="ECO:0007669"/>
    <property type="project" value="InterPro"/>
</dbReference>
<name>A0A6N2K3K1_SALVM</name>
<gene>
    <name evidence="1" type="ORF">SVIM_LOCUS25033</name>
</gene>
<protein>
    <submittedName>
        <fullName evidence="1">Uncharacterized protein</fullName>
    </submittedName>
</protein>
<dbReference type="Gene3D" id="2.40.37.10">
    <property type="entry name" value="Lyase, Ornithine Decarboxylase, Chain A, domain 1"/>
    <property type="match status" value="1"/>
</dbReference>
<dbReference type="AlphaFoldDB" id="A0A6N2K3K1"/>
<proteinExistence type="predicted"/>
<dbReference type="SUPFAM" id="SSF50621">
    <property type="entry name" value="Alanine racemase C-terminal domain-like"/>
    <property type="match status" value="1"/>
</dbReference>
<dbReference type="EMBL" id="CAADRP010000069">
    <property type="protein sequence ID" value="VFU22498.1"/>
    <property type="molecule type" value="Genomic_DNA"/>
</dbReference>
<reference evidence="1" key="1">
    <citation type="submission" date="2019-03" db="EMBL/GenBank/DDBJ databases">
        <authorList>
            <person name="Mank J."/>
            <person name="Almeida P."/>
        </authorList>
    </citation>
    <scope>NUCLEOTIDE SEQUENCE</scope>
    <source>
        <strain evidence="1">78183</strain>
    </source>
</reference>
<organism evidence="1">
    <name type="scientific">Salix viminalis</name>
    <name type="common">Common osier</name>
    <name type="synonym">Basket willow</name>
    <dbReference type="NCBI Taxonomy" id="40686"/>
    <lineage>
        <taxon>Eukaryota</taxon>
        <taxon>Viridiplantae</taxon>
        <taxon>Streptophyta</taxon>
        <taxon>Embryophyta</taxon>
        <taxon>Tracheophyta</taxon>
        <taxon>Spermatophyta</taxon>
        <taxon>Magnoliopsida</taxon>
        <taxon>eudicotyledons</taxon>
        <taxon>Gunneridae</taxon>
        <taxon>Pentapetalae</taxon>
        <taxon>rosids</taxon>
        <taxon>fabids</taxon>
        <taxon>Malpighiales</taxon>
        <taxon>Salicaceae</taxon>
        <taxon>Saliceae</taxon>
        <taxon>Salix</taxon>
    </lineage>
</organism>